<feature type="compositionally biased region" description="Basic and acidic residues" evidence="1">
    <location>
        <begin position="89"/>
        <end position="102"/>
    </location>
</feature>
<evidence type="ECO:0000256" key="1">
    <source>
        <dbReference type="SAM" id="MobiDB-lite"/>
    </source>
</evidence>
<evidence type="ECO:0000313" key="2">
    <source>
        <dbReference type="EMBL" id="KAG6945569.1"/>
    </source>
</evidence>
<comment type="caution">
    <text evidence="2">The sequence shown here is derived from an EMBL/GenBank/DDBJ whole genome shotgun (WGS) entry which is preliminary data.</text>
</comment>
<evidence type="ECO:0000313" key="3">
    <source>
        <dbReference type="Proteomes" id="UP000688947"/>
    </source>
</evidence>
<accession>A0A8T1TRW8</accession>
<feature type="region of interest" description="Disordered" evidence="1">
    <location>
        <begin position="83"/>
        <end position="109"/>
    </location>
</feature>
<dbReference type="EMBL" id="JAENGZ010001937">
    <property type="protein sequence ID" value="KAG6945569.1"/>
    <property type="molecule type" value="Genomic_DNA"/>
</dbReference>
<gene>
    <name evidence="2" type="ORF">JG687_00017215</name>
</gene>
<dbReference type="Proteomes" id="UP000688947">
    <property type="component" value="Unassembled WGS sequence"/>
</dbReference>
<organism evidence="2 3">
    <name type="scientific">Phytophthora cactorum</name>
    <dbReference type="NCBI Taxonomy" id="29920"/>
    <lineage>
        <taxon>Eukaryota</taxon>
        <taxon>Sar</taxon>
        <taxon>Stramenopiles</taxon>
        <taxon>Oomycota</taxon>
        <taxon>Peronosporomycetes</taxon>
        <taxon>Peronosporales</taxon>
        <taxon>Peronosporaceae</taxon>
        <taxon>Phytophthora</taxon>
    </lineage>
</organism>
<protein>
    <submittedName>
        <fullName evidence="2">Uncharacterized protein</fullName>
    </submittedName>
</protein>
<proteinExistence type="predicted"/>
<reference evidence="2" key="1">
    <citation type="submission" date="2021-01" db="EMBL/GenBank/DDBJ databases">
        <title>Phytophthora aleatoria, a newly-described species from Pinus radiata is distinct from Phytophthora cactorum isolates based on comparative genomics.</title>
        <authorList>
            <person name="Mcdougal R."/>
            <person name="Panda P."/>
            <person name="Williams N."/>
            <person name="Studholme D.J."/>
        </authorList>
    </citation>
    <scope>NUCLEOTIDE SEQUENCE</scope>
    <source>
        <strain evidence="2">NZFS 3830</strain>
    </source>
</reference>
<sequence length="109" mass="12094">MACELNVCTYKYVYKYVKIHLDKISFYRLENASIPRSAGDGGDASCQHQCSPIIIAAEVANVLLLDKDGANLRGSLRLAETTDENDSATIKEDPTEMEERTKAISSFFL</sequence>
<name>A0A8T1TRW8_9STRA</name>
<dbReference type="AlphaFoldDB" id="A0A8T1TRW8"/>